<evidence type="ECO:0000313" key="9">
    <source>
        <dbReference type="Proteomes" id="UP000435112"/>
    </source>
</evidence>
<reference evidence="7 9" key="1">
    <citation type="submission" date="2018-09" db="EMBL/GenBank/DDBJ databases">
        <title>Genomic investigation of the strawberry pathogen Phytophthora fragariae indicates pathogenicity is determined by transcriptional variation in three key races.</title>
        <authorList>
            <person name="Adams T.M."/>
            <person name="Armitage A.D."/>
            <person name="Sobczyk M.K."/>
            <person name="Bates H.J."/>
            <person name="Dunwell J.M."/>
            <person name="Nellist C.F."/>
            <person name="Harrison R.J."/>
        </authorList>
    </citation>
    <scope>NUCLEOTIDE SEQUENCE [LARGE SCALE GENOMIC DNA]</scope>
    <source>
        <strain evidence="5 7">SCRP249</strain>
        <strain evidence="4 9">SCRP324</strain>
        <strain evidence="6 8">SCRP333</strain>
    </source>
</reference>
<evidence type="ECO:0000313" key="4">
    <source>
        <dbReference type="EMBL" id="KAE9020071.1"/>
    </source>
</evidence>
<dbReference type="PANTHER" id="PTHR46734:SF1">
    <property type="entry name" value="TELOMERIC REPEAT-BINDING FACTOR 1"/>
    <property type="match status" value="1"/>
</dbReference>
<evidence type="ECO:0000256" key="2">
    <source>
        <dbReference type="SAM" id="MobiDB-lite"/>
    </source>
</evidence>
<dbReference type="OrthoDB" id="608866at2759"/>
<evidence type="ECO:0000313" key="7">
    <source>
        <dbReference type="Proteomes" id="UP000429607"/>
    </source>
</evidence>
<keyword evidence="8" id="KW-1185">Reference proteome</keyword>
<name>A0A6A3M2E4_9STRA</name>
<dbReference type="Proteomes" id="UP000429607">
    <property type="component" value="Unassembled WGS sequence"/>
</dbReference>
<feature type="compositionally biased region" description="Low complexity" evidence="2">
    <location>
        <begin position="241"/>
        <end position="259"/>
    </location>
</feature>
<keyword evidence="1" id="KW-0539">Nucleus</keyword>
<dbReference type="CDD" id="cd11660">
    <property type="entry name" value="SANT_TRF"/>
    <property type="match status" value="1"/>
</dbReference>
<evidence type="ECO:0000313" key="6">
    <source>
        <dbReference type="EMBL" id="KAE9335124.1"/>
    </source>
</evidence>
<dbReference type="Proteomes" id="UP000435112">
    <property type="component" value="Unassembled WGS sequence"/>
</dbReference>
<protein>
    <recommendedName>
        <fullName evidence="3">Myb-like domain-containing protein</fullName>
    </recommendedName>
</protein>
<evidence type="ECO:0000313" key="5">
    <source>
        <dbReference type="EMBL" id="KAE9025642.1"/>
    </source>
</evidence>
<evidence type="ECO:0000313" key="8">
    <source>
        <dbReference type="Proteomes" id="UP000434957"/>
    </source>
</evidence>
<gene>
    <name evidence="5" type="ORF">PR001_g12377</name>
    <name evidence="4" type="ORF">PR002_g12622</name>
    <name evidence="6" type="ORF">PR003_g13171</name>
</gene>
<dbReference type="PANTHER" id="PTHR46734">
    <property type="entry name" value="TELOMERIC REPEAT-BINDING FACTOR 1 TERF1"/>
    <property type="match status" value="1"/>
</dbReference>
<dbReference type="EMBL" id="QXFV01000803">
    <property type="protein sequence ID" value="KAE9025642.1"/>
    <property type="molecule type" value="Genomic_DNA"/>
</dbReference>
<dbReference type="Gene3D" id="1.10.246.220">
    <property type="match status" value="1"/>
</dbReference>
<evidence type="ECO:0000256" key="1">
    <source>
        <dbReference type="ARBA" id="ARBA00023242"/>
    </source>
</evidence>
<dbReference type="Proteomes" id="UP000434957">
    <property type="component" value="Unassembled WGS sequence"/>
</dbReference>
<dbReference type="EMBL" id="QXFU01000803">
    <property type="protein sequence ID" value="KAE9020071.1"/>
    <property type="molecule type" value="Genomic_DNA"/>
</dbReference>
<comment type="caution">
    <text evidence="5">The sequence shown here is derived from an EMBL/GenBank/DDBJ whole genome shotgun (WGS) entry which is preliminary data.</text>
</comment>
<dbReference type="InterPro" id="IPR052450">
    <property type="entry name" value="TRBD-Containing_Protein"/>
</dbReference>
<dbReference type="EMBL" id="QXFT01000823">
    <property type="protein sequence ID" value="KAE9335124.1"/>
    <property type="molecule type" value="Genomic_DNA"/>
</dbReference>
<dbReference type="InterPro" id="IPR009057">
    <property type="entry name" value="Homeodomain-like_sf"/>
</dbReference>
<feature type="domain" description="Myb-like" evidence="3">
    <location>
        <begin position="368"/>
        <end position="425"/>
    </location>
</feature>
<dbReference type="PROSITE" id="PS50090">
    <property type="entry name" value="MYB_LIKE"/>
    <property type="match status" value="1"/>
</dbReference>
<feature type="region of interest" description="Disordered" evidence="2">
    <location>
        <begin position="434"/>
        <end position="463"/>
    </location>
</feature>
<sequence>MRAALEACGEFLARIGALEGANAVADILRKTGQDLPESSSFRWRALLAAIRQELEAEPLDATFLFERLVQLDAALPSDPSRELFRSPLFLHLLVERFAAAFEGLDAELFKLESDELCHAEGVYETCMLIADKMAEEGQESELETFLAAFKRIFDQDEPKECWDAFYERYRLNDAAFRRDMKRALCLIESVALGPTKLEIAFPTETSNGPKKIVPRALLEKRFGGTRREWRDLSQIHSIGGADSDQSSSEEQVQEAQDAVNTGDAAVEAPVESAETQDQIGSSRAPITLNAAATESVHSDISEEASAPQRPASSRPPRAEQQRPPSSRPIRSEQVARASRQENRQSVARPRIPTESNNAANAWPIGHRAPRRKPVRWSAEEEAALIQGYRLYQASSNVWVLIKTKFPVVLRNRSNVDLKDKYRNLVRYGKIPRVDSSGSDNAGVTDNDATDAEGQTGAIDMTEI</sequence>
<proteinExistence type="predicted"/>
<dbReference type="InterPro" id="IPR001005">
    <property type="entry name" value="SANT/Myb"/>
</dbReference>
<evidence type="ECO:0000259" key="3">
    <source>
        <dbReference type="PROSITE" id="PS50090"/>
    </source>
</evidence>
<dbReference type="SUPFAM" id="SSF46689">
    <property type="entry name" value="Homeodomain-like"/>
    <property type="match status" value="1"/>
</dbReference>
<dbReference type="AlphaFoldDB" id="A0A6A3M2E4"/>
<organism evidence="5 7">
    <name type="scientific">Phytophthora rubi</name>
    <dbReference type="NCBI Taxonomy" id="129364"/>
    <lineage>
        <taxon>Eukaryota</taxon>
        <taxon>Sar</taxon>
        <taxon>Stramenopiles</taxon>
        <taxon>Oomycota</taxon>
        <taxon>Peronosporomycetes</taxon>
        <taxon>Peronosporales</taxon>
        <taxon>Peronosporaceae</taxon>
        <taxon>Phytophthora</taxon>
    </lineage>
</organism>
<dbReference type="SMART" id="SM00717">
    <property type="entry name" value="SANT"/>
    <property type="match status" value="1"/>
</dbReference>
<accession>A0A6A3M2E4</accession>
<feature type="compositionally biased region" description="Low complexity" evidence="2">
    <location>
        <begin position="303"/>
        <end position="315"/>
    </location>
</feature>
<feature type="region of interest" description="Disordered" evidence="2">
    <location>
        <begin position="238"/>
        <end position="364"/>
    </location>
</feature>